<protein>
    <submittedName>
        <fullName evidence="7">SAE2-domain-containing protein</fullName>
    </submittedName>
</protein>
<feature type="domain" description="DNA endonuclease activator Ctp1 C-terminal" evidence="6">
    <location>
        <begin position="761"/>
        <end position="876"/>
    </location>
</feature>
<feature type="compositionally biased region" description="Polar residues" evidence="5">
    <location>
        <begin position="697"/>
        <end position="709"/>
    </location>
</feature>
<feature type="compositionally biased region" description="Acidic residues" evidence="5">
    <location>
        <begin position="722"/>
        <end position="732"/>
    </location>
</feature>
<sequence>MDSWKNGRRDLLDQLTKICDRIDQDLVAELEEDNTVRINYEELRLFREKSEWADKLVKQNAHLEEELRRCREASKMVESLEKENKRLVGELAQKLKQQQEQQEIRTPRPQVQAETKPKSTPNATDPSSSAARVEIDKSNAIATKERYQSLVTKYNMLSDKYLELKDARQVLENALRVKVDRIKLWEVWKKDQDEATSKKNDSIQRLQEENQRLRAQVNGGRGFSLAPVSRSDAVGADETREGVARVVQVPKSSPLKGLQRGTATDQRGTTGTPLDVAKSSVHEVDLDTEEPDLPGHRAASGTRINDTQFEEVEIHHTSSTEDSDPLSSSKVADDEQAAEKPTSARSSSPVVEFVSARSVKKRKTPHDSQSHKIKTKVKLETISSSPIGLARLQYLNPNESLDLDDIGEKIDTPKKQRRLIELSCQDLTSVSVSPLAVKPQSQTNNQKQGHSNDMEVEEPRNTSRETPVRRRDSILQPRSTNRQILPRTSENRTSKKRRIASDEAVGELVEDGEIEAAAIKPRRQATSTNDRLNGLLAKPTPPKQALSPRLARAWDQRRPARTPVTAGLAQQLQQSREAERMTPTGMLAKCFPQSYRGLGRESAETSRPSSQCSSNSGSAEPILLSSRTSLRESAERSRPTSKDTSKASAEPLGQLSRRLVADYSNSNENTILPPKRLPLTSAYFAKAPARAPAEISRPTSRNSAKPQKTASDKSGRSGWEIGESDWEMDPDQEPLRARPVSRLNLNDFKVNPNYNQGYDYAFQETVRGRDARQKCLQGCTKPECCGRKFRVLAEMDREARGPPTLSQEEADELLLEEYLGDNAYKIQNMSTAQKEEMILQARTRELANKLGRHRHAYVRRTTPPGFWRPDFPTTQEEREDREKANEIARSHVEERYKEAMRPNGRFLFRDE</sequence>
<keyword evidence="8" id="KW-1185">Reference proteome</keyword>
<feature type="region of interest" description="Disordered" evidence="5">
    <location>
        <begin position="689"/>
        <end position="732"/>
    </location>
</feature>
<evidence type="ECO:0000256" key="5">
    <source>
        <dbReference type="SAM" id="MobiDB-lite"/>
    </source>
</evidence>
<feature type="region of interest" description="Disordered" evidence="5">
    <location>
        <begin position="248"/>
        <end position="375"/>
    </location>
</feature>
<reference evidence="7 8" key="1">
    <citation type="submission" date="2016-05" db="EMBL/GenBank/DDBJ databases">
        <title>A degradative enzymes factory behind the ericoid mycorrhizal symbiosis.</title>
        <authorList>
            <consortium name="DOE Joint Genome Institute"/>
            <person name="Martino E."/>
            <person name="Morin E."/>
            <person name="Grelet G."/>
            <person name="Kuo A."/>
            <person name="Kohler A."/>
            <person name="Daghino S."/>
            <person name="Barry K."/>
            <person name="Choi C."/>
            <person name="Cichocki N."/>
            <person name="Clum A."/>
            <person name="Copeland A."/>
            <person name="Hainaut M."/>
            <person name="Haridas S."/>
            <person name="Labutti K."/>
            <person name="Lindquist E."/>
            <person name="Lipzen A."/>
            <person name="Khouja H.-R."/>
            <person name="Murat C."/>
            <person name="Ohm R."/>
            <person name="Olson A."/>
            <person name="Spatafora J."/>
            <person name="Veneault-Fourrey C."/>
            <person name="Henrissat B."/>
            <person name="Grigoriev I."/>
            <person name="Martin F."/>
            <person name="Perotto S."/>
        </authorList>
    </citation>
    <scope>NUCLEOTIDE SEQUENCE [LARGE SCALE GENOMIC DNA]</scope>
    <source>
        <strain evidence="7 8">UAMH 7357</strain>
    </source>
</reference>
<dbReference type="EMBL" id="KZ613550">
    <property type="protein sequence ID" value="PMD12418.1"/>
    <property type="molecule type" value="Genomic_DNA"/>
</dbReference>
<feature type="compositionally biased region" description="Basic and acidic residues" evidence="5">
    <location>
        <begin position="875"/>
        <end position="889"/>
    </location>
</feature>
<comment type="subcellular location">
    <subcellularLocation>
        <location evidence="1">Nucleus</location>
    </subcellularLocation>
</comment>
<dbReference type="OrthoDB" id="5801062at2759"/>
<feature type="region of interest" description="Disordered" evidence="5">
    <location>
        <begin position="861"/>
        <end position="889"/>
    </location>
</feature>
<organism evidence="7 8">
    <name type="scientific">Hyaloscypha hepaticicola</name>
    <dbReference type="NCBI Taxonomy" id="2082293"/>
    <lineage>
        <taxon>Eukaryota</taxon>
        <taxon>Fungi</taxon>
        <taxon>Dikarya</taxon>
        <taxon>Ascomycota</taxon>
        <taxon>Pezizomycotina</taxon>
        <taxon>Leotiomycetes</taxon>
        <taxon>Helotiales</taxon>
        <taxon>Hyaloscyphaceae</taxon>
        <taxon>Hyaloscypha</taxon>
    </lineage>
</organism>
<feature type="compositionally biased region" description="Polar residues" evidence="5">
    <location>
        <begin position="261"/>
        <end position="272"/>
    </location>
</feature>
<feature type="compositionally biased region" description="Polar residues" evidence="5">
    <location>
        <begin position="476"/>
        <end position="488"/>
    </location>
</feature>
<accession>A0A2J6PEF6</accession>
<evidence type="ECO:0000313" key="8">
    <source>
        <dbReference type="Proteomes" id="UP000235672"/>
    </source>
</evidence>
<keyword evidence="2" id="KW-0227">DNA damage</keyword>
<dbReference type="AlphaFoldDB" id="A0A2J6PEF6"/>
<keyword evidence="3" id="KW-0539">Nucleus</keyword>
<dbReference type="Pfam" id="PF08573">
    <property type="entry name" value="SAE2"/>
    <property type="match status" value="1"/>
</dbReference>
<evidence type="ECO:0000256" key="3">
    <source>
        <dbReference type="ARBA" id="ARBA00023242"/>
    </source>
</evidence>
<dbReference type="Proteomes" id="UP000235672">
    <property type="component" value="Unassembled WGS sequence"/>
</dbReference>
<feature type="compositionally biased region" description="Polar residues" evidence="5">
    <location>
        <begin position="118"/>
        <end position="130"/>
    </location>
</feature>
<dbReference type="STRING" id="1745343.A0A2J6PEF6"/>
<feature type="coiled-coil region" evidence="4">
    <location>
        <begin position="154"/>
        <end position="216"/>
    </location>
</feature>
<dbReference type="GO" id="GO:0005634">
    <property type="term" value="C:nucleus"/>
    <property type="evidence" value="ECO:0007669"/>
    <property type="project" value="UniProtKB-SubCell"/>
</dbReference>
<evidence type="ECO:0000313" key="7">
    <source>
        <dbReference type="EMBL" id="PMD12418.1"/>
    </source>
</evidence>
<feature type="coiled-coil region" evidence="4">
    <location>
        <begin position="53"/>
        <end position="97"/>
    </location>
</feature>
<evidence type="ECO:0000256" key="1">
    <source>
        <dbReference type="ARBA" id="ARBA00004123"/>
    </source>
</evidence>
<dbReference type="InterPro" id="IPR013882">
    <property type="entry name" value="Ctp1_C"/>
</dbReference>
<gene>
    <name evidence="7" type="ORF">NA56DRAFT_713144</name>
</gene>
<feature type="compositionally biased region" description="Basic and acidic residues" evidence="5">
    <location>
        <begin position="450"/>
        <end position="473"/>
    </location>
</feature>
<keyword evidence="4" id="KW-0175">Coiled coil</keyword>
<feature type="compositionally biased region" description="Polar residues" evidence="5">
    <location>
        <begin position="605"/>
        <end position="618"/>
    </location>
</feature>
<proteinExistence type="predicted"/>
<evidence type="ECO:0000259" key="6">
    <source>
        <dbReference type="Pfam" id="PF08573"/>
    </source>
</evidence>
<feature type="region of interest" description="Disordered" evidence="5">
    <location>
        <begin position="519"/>
        <end position="653"/>
    </location>
</feature>
<evidence type="ECO:0000256" key="2">
    <source>
        <dbReference type="ARBA" id="ARBA00022763"/>
    </source>
</evidence>
<name>A0A2J6PEF6_9HELO</name>
<feature type="compositionally biased region" description="Basic and acidic residues" evidence="5">
    <location>
        <begin position="629"/>
        <end position="645"/>
    </location>
</feature>
<feature type="region of interest" description="Disordered" evidence="5">
    <location>
        <begin position="433"/>
        <end position="505"/>
    </location>
</feature>
<feature type="region of interest" description="Disordered" evidence="5">
    <location>
        <begin position="97"/>
        <end position="136"/>
    </location>
</feature>
<dbReference type="GO" id="GO:0006281">
    <property type="term" value="P:DNA repair"/>
    <property type="evidence" value="ECO:0007669"/>
    <property type="project" value="InterPro"/>
</dbReference>
<evidence type="ECO:0000256" key="4">
    <source>
        <dbReference type="SAM" id="Coils"/>
    </source>
</evidence>
<feature type="compositionally biased region" description="Polar residues" evidence="5">
    <location>
        <begin position="439"/>
        <end position="449"/>
    </location>
</feature>